<feature type="transmembrane region" description="Helical" evidence="1">
    <location>
        <begin position="79"/>
        <end position="99"/>
    </location>
</feature>
<organism evidence="3 4">
    <name type="scientific">Glaciimonas immobilis</name>
    <dbReference type="NCBI Taxonomy" id="728004"/>
    <lineage>
        <taxon>Bacteria</taxon>
        <taxon>Pseudomonadati</taxon>
        <taxon>Pseudomonadota</taxon>
        <taxon>Betaproteobacteria</taxon>
        <taxon>Burkholderiales</taxon>
        <taxon>Oxalobacteraceae</taxon>
        <taxon>Glaciimonas</taxon>
    </lineage>
</organism>
<evidence type="ECO:0000256" key="1">
    <source>
        <dbReference type="SAM" id="Phobius"/>
    </source>
</evidence>
<reference evidence="3 4" key="1">
    <citation type="submission" date="2020-08" db="EMBL/GenBank/DDBJ databases">
        <title>Genomic Encyclopedia of Type Strains, Phase IV (KMG-IV): sequencing the most valuable type-strain genomes for metagenomic binning, comparative biology and taxonomic classification.</title>
        <authorList>
            <person name="Goeker M."/>
        </authorList>
    </citation>
    <scope>NUCLEOTIDE SEQUENCE [LARGE SCALE GENOMIC DNA]</scope>
    <source>
        <strain evidence="3 4">DSM 23240</strain>
    </source>
</reference>
<sequence>MELFHFGALALILAACAMSCNMLYNHVFEWFETRYCWMRTIVVRIGHTLGFELCFMAVALPITAWWMDISVGKAFMLDLVFSLFFMLYAFCFNWVYDIARHRLNMRTK</sequence>
<dbReference type="AlphaFoldDB" id="A0A840RPR2"/>
<comment type="caution">
    <text evidence="3">The sequence shown here is derived from an EMBL/GenBank/DDBJ whole genome shotgun (WGS) entry which is preliminary data.</text>
</comment>
<name>A0A840RPR2_9BURK</name>
<feature type="domain" description="Chlorhexidine efflux transporter" evidence="2">
    <location>
        <begin position="1"/>
        <end position="34"/>
    </location>
</feature>
<evidence type="ECO:0000313" key="4">
    <source>
        <dbReference type="Proteomes" id="UP000571084"/>
    </source>
</evidence>
<dbReference type="EMBL" id="JACHHQ010000003">
    <property type="protein sequence ID" value="MBB5199725.1"/>
    <property type="molecule type" value="Genomic_DNA"/>
</dbReference>
<dbReference type="NCBIfam" id="NF033664">
    <property type="entry name" value="PACE_transport"/>
    <property type="match status" value="1"/>
</dbReference>
<keyword evidence="1" id="KW-0472">Membrane</keyword>
<keyword evidence="4" id="KW-1185">Reference proteome</keyword>
<dbReference type="Pfam" id="PF05232">
    <property type="entry name" value="BTP"/>
    <property type="match status" value="2"/>
</dbReference>
<feature type="transmembrane region" description="Helical" evidence="1">
    <location>
        <begin position="6"/>
        <end position="24"/>
    </location>
</feature>
<keyword evidence="1" id="KW-0812">Transmembrane</keyword>
<dbReference type="InterPro" id="IPR007896">
    <property type="entry name" value="BTP_bacteria"/>
</dbReference>
<protein>
    <submittedName>
        <fullName evidence="3">Putative membrane protein</fullName>
    </submittedName>
</protein>
<feature type="transmembrane region" description="Helical" evidence="1">
    <location>
        <begin position="45"/>
        <end position="67"/>
    </location>
</feature>
<proteinExistence type="predicted"/>
<accession>A0A840RPR2</accession>
<feature type="domain" description="Chlorhexidine efflux transporter" evidence="2">
    <location>
        <begin position="39"/>
        <end position="102"/>
    </location>
</feature>
<dbReference type="Proteomes" id="UP000571084">
    <property type="component" value="Unassembled WGS sequence"/>
</dbReference>
<evidence type="ECO:0000259" key="2">
    <source>
        <dbReference type="Pfam" id="PF05232"/>
    </source>
</evidence>
<keyword evidence="1" id="KW-1133">Transmembrane helix</keyword>
<gene>
    <name evidence="3" type="ORF">HNR39_001557</name>
</gene>
<dbReference type="InterPro" id="IPR058208">
    <property type="entry name" value="PACE"/>
</dbReference>
<evidence type="ECO:0000313" key="3">
    <source>
        <dbReference type="EMBL" id="MBB5199725.1"/>
    </source>
</evidence>